<sequence>MSAKLRETSKLLPQTSGDPDCILVMKVEEGGQACNMASSRHWSSYYSSETYRQRFRQFDYQETPGPREALSRLRELCCQWLRPEVHSKEQILELLVLEQFLAMLPEELQAWFQENRPESGEEAVVMLEELEKEHDRAAEQVFLGRNEDMLAKKLPTCEITQETPRSQLKPTKKQLQWASKELHTLRQNDRDTGTVNVKSASRRKTSSGKELHYKVSNTIQMNASQSFTFRGTCEQDRKKFERRQGNRPRKKQHKCDECGKVFSQSSALNLHQRIHSGEKPYTCDVCAKAFSRSAILIQHRRIHTGEKPFKCHECGKAFSQSSNLFRHRKKHAGEKVPSVL</sequence>
<keyword evidence="4" id="KW-0479">Metal-binding</keyword>
<evidence type="ECO:0000256" key="6">
    <source>
        <dbReference type="ARBA" id="ARBA00022771"/>
    </source>
</evidence>
<dbReference type="InterPro" id="IPR036236">
    <property type="entry name" value="Znf_C2H2_sf"/>
</dbReference>
<feature type="domain" description="SCAN box" evidence="15">
    <location>
        <begin position="52"/>
        <end position="133"/>
    </location>
</feature>
<evidence type="ECO:0000256" key="10">
    <source>
        <dbReference type="ARBA" id="ARBA00023242"/>
    </source>
</evidence>
<dbReference type="SMART" id="SM00355">
    <property type="entry name" value="ZnF_C2H2"/>
    <property type="match status" value="3"/>
</dbReference>
<dbReference type="FunFam" id="3.30.160.60:FF:001100">
    <property type="entry name" value="Zinc finger protein 184"/>
    <property type="match status" value="1"/>
</dbReference>
<evidence type="ECO:0000256" key="2">
    <source>
        <dbReference type="ARBA" id="ARBA00004123"/>
    </source>
</evidence>
<evidence type="ECO:0000256" key="1">
    <source>
        <dbReference type="ARBA" id="ARBA00003767"/>
    </source>
</evidence>
<dbReference type="Proteomes" id="UP000248484">
    <property type="component" value="Chromosome 19"/>
</dbReference>
<evidence type="ECO:0000256" key="3">
    <source>
        <dbReference type="ARBA" id="ARBA00006991"/>
    </source>
</evidence>
<keyword evidence="9" id="KW-0804">Transcription</keyword>
<comment type="function">
    <text evidence="1">May be involved in transcriptional regulation.</text>
</comment>
<keyword evidence="10 12" id="KW-0539">Nucleus</keyword>
<accession>A0A9W2WBW9</accession>
<dbReference type="GO" id="GO:0008270">
    <property type="term" value="F:zinc ion binding"/>
    <property type="evidence" value="ECO:0007669"/>
    <property type="project" value="UniProtKB-KW"/>
</dbReference>
<evidence type="ECO:0000256" key="13">
    <source>
        <dbReference type="SAM" id="Coils"/>
    </source>
</evidence>
<evidence type="ECO:0000256" key="8">
    <source>
        <dbReference type="ARBA" id="ARBA00023015"/>
    </source>
</evidence>
<keyword evidence="8" id="KW-0805">Transcription regulation</keyword>
<feature type="domain" description="C2H2-type" evidence="14">
    <location>
        <begin position="253"/>
        <end position="280"/>
    </location>
</feature>
<dbReference type="SUPFAM" id="SSF57667">
    <property type="entry name" value="beta-beta-alpha zinc fingers"/>
    <property type="match status" value="2"/>
</dbReference>
<dbReference type="PANTHER" id="PTHR45935">
    <property type="entry name" value="PROTEIN ZBED8-RELATED"/>
    <property type="match status" value="1"/>
</dbReference>
<evidence type="ECO:0000256" key="11">
    <source>
        <dbReference type="PROSITE-ProRule" id="PRU00042"/>
    </source>
</evidence>
<dbReference type="PROSITE" id="PS50157">
    <property type="entry name" value="ZINC_FINGER_C2H2_2"/>
    <property type="match status" value="3"/>
</dbReference>
<dbReference type="FunFam" id="3.30.160.60:FF:000785">
    <property type="entry name" value="zinc finger protein 648"/>
    <property type="match status" value="1"/>
</dbReference>
<keyword evidence="5" id="KW-0677">Repeat</keyword>
<dbReference type="InterPro" id="IPR013087">
    <property type="entry name" value="Znf_C2H2_type"/>
</dbReference>
<dbReference type="CDD" id="cd07936">
    <property type="entry name" value="SCAN"/>
    <property type="match status" value="1"/>
</dbReference>
<dbReference type="Gene3D" id="1.10.4020.10">
    <property type="entry name" value="DNA breaking-rejoining enzymes"/>
    <property type="match status" value="1"/>
</dbReference>
<comment type="subcellular location">
    <subcellularLocation>
        <location evidence="2 12">Nucleus</location>
    </subcellularLocation>
</comment>
<dbReference type="FunFam" id="3.30.160.60:FF:000512">
    <property type="entry name" value="zinc finger protein 197 isoform X1"/>
    <property type="match status" value="1"/>
</dbReference>
<dbReference type="PROSITE" id="PS50804">
    <property type="entry name" value="SCAN_BOX"/>
    <property type="match status" value="1"/>
</dbReference>
<protein>
    <submittedName>
        <fullName evidence="17">Zinc finger protein 396</fullName>
    </submittedName>
</protein>
<evidence type="ECO:0000256" key="5">
    <source>
        <dbReference type="ARBA" id="ARBA00022737"/>
    </source>
</evidence>
<comment type="similarity">
    <text evidence="3">Belongs to the krueppel C2H2-type zinc-finger protein family.</text>
</comment>
<evidence type="ECO:0000259" key="15">
    <source>
        <dbReference type="PROSITE" id="PS50804"/>
    </source>
</evidence>
<proteinExistence type="inferred from homology"/>
<dbReference type="GO" id="GO:0005634">
    <property type="term" value="C:nucleus"/>
    <property type="evidence" value="ECO:0007669"/>
    <property type="project" value="UniProtKB-SubCell"/>
</dbReference>
<organism evidence="16 17">
    <name type="scientific">Physeter macrocephalus</name>
    <name type="common">Sperm whale</name>
    <name type="synonym">Physeter catodon</name>
    <dbReference type="NCBI Taxonomy" id="9755"/>
    <lineage>
        <taxon>Eukaryota</taxon>
        <taxon>Metazoa</taxon>
        <taxon>Chordata</taxon>
        <taxon>Craniata</taxon>
        <taxon>Vertebrata</taxon>
        <taxon>Euteleostomi</taxon>
        <taxon>Mammalia</taxon>
        <taxon>Eutheria</taxon>
        <taxon>Laurasiatheria</taxon>
        <taxon>Artiodactyla</taxon>
        <taxon>Whippomorpha</taxon>
        <taxon>Cetacea</taxon>
        <taxon>Odontoceti</taxon>
        <taxon>Physeteridae</taxon>
        <taxon>Physeter</taxon>
    </lineage>
</organism>
<dbReference type="InterPro" id="IPR050916">
    <property type="entry name" value="SCAN-C2H2_zinc_finger"/>
</dbReference>
<keyword evidence="6 11" id="KW-0863">Zinc-finger</keyword>
<evidence type="ECO:0000259" key="14">
    <source>
        <dbReference type="PROSITE" id="PS50157"/>
    </source>
</evidence>
<evidence type="ECO:0000256" key="12">
    <source>
        <dbReference type="PROSITE-ProRule" id="PRU00187"/>
    </source>
</evidence>
<feature type="domain" description="C2H2-type" evidence="14">
    <location>
        <begin position="309"/>
        <end position="336"/>
    </location>
</feature>
<dbReference type="OrthoDB" id="6077919at2759"/>
<dbReference type="PANTHER" id="PTHR45935:SF15">
    <property type="entry name" value="SCAN BOX DOMAIN-CONTAINING PROTEIN"/>
    <property type="match status" value="1"/>
</dbReference>
<dbReference type="Pfam" id="PF00096">
    <property type="entry name" value="zf-C2H2"/>
    <property type="match status" value="3"/>
</dbReference>
<dbReference type="PROSITE" id="PS00028">
    <property type="entry name" value="ZINC_FINGER_C2H2_1"/>
    <property type="match status" value="3"/>
</dbReference>
<gene>
    <name evidence="17" type="primary">LOC102982909</name>
</gene>
<dbReference type="Gene3D" id="3.30.160.60">
    <property type="entry name" value="Classic Zinc Finger"/>
    <property type="match status" value="3"/>
</dbReference>
<dbReference type="AlphaFoldDB" id="A0A9W2WBW9"/>
<keyword evidence="7" id="KW-0862">Zinc</keyword>
<evidence type="ECO:0000256" key="9">
    <source>
        <dbReference type="ARBA" id="ARBA00023163"/>
    </source>
</evidence>
<dbReference type="InterPro" id="IPR003309">
    <property type="entry name" value="SCAN_dom"/>
</dbReference>
<dbReference type="Pfam" id="PF02023">
    <property type="entry name" value="SCAN"/>
    <property type="match status" value="1"/>
</dbReference>
<name>A0A9W2WBW9_PHYMC</name>
<evidence type="ECO:0000313" key="17">
    <source>
        <dbReference type="RefSeq" id="XP_054936709.1"/>
    </source>
</evidence>
<evidence type="ECO:0000256" key="7">
    <source>
        <dbReference type="ARBA" id="ARBA00022833"/>
    </source>
</evidence>
<dbReference type="SUPFAM" id="SSF47353">
    <property type="entry name" value="Retrovirus capsid dimerization domain-like"/>
    <property type="match status" value="1"/>
</dbReference>
<keyword evidence="16" id="KW-1185">Reference proteome</keyword>
<feature type="domain" description="C2H2-type" evidence="14">
    <location>
        <begin position="281"/>
        <end position="308"/>
    </location>
</feature>
<reference evidence="17" key="1">
    <citation type="submission" date="2025-08" db="UniProtKB">
        <authorList>
            <consortium name="RefSeq"/>
        </authorList>
    </citation>
    <scope>IDENTIFICATION</scope>
    <source>
        <tissue evidence="17">Muscle</tissue>
    </source>
</reference>
<dbReference type="InterPro" id="IPR038269">
    <property type="entry name" value="SCAN_sf"/>
</dbReference>
<dbReference type="RefSeq" id="XP_054936709.1">
    <property type="nucleotide sequence ID" value="XM_055080734.1"/>
</dbReference>
<dbReference type="SMART" id="SM00431">
    <property type="entry name" value="SCAN"/>
    <property type="match status" value="1"/>
</dbReference>
<dbReference type="KEGG" id="pcad:102982909"/>
<feature type="coiled-coil region" evidence="13">
    <location>
        <begin position="120"/>
        <end position="147"/>
    </location>
</feature>
<dbReference type="GeneID" id="102982909"/>
<keyword evidence="13" id="KW-0175">Coiled coil</keyword>
<evidence type="ECO:0000313" key="16">
    <source>
        <dbReference type="Proteomes" id="UP000248484"/>
    </source>
</evidence>
<dbReference type="FunFam" id="1.10.4020.10:FF:000001">
    <property type="entry name" value="zinc finger protein 263 isoform X1"/>
    <property type="match status" value="1"/>
</dbReference>
<evidence type="ECO:0000256" key="4">
    <source>
        <dbReference type="ARBA" id="ARBA00022723"/>
    </source>
</evidence>